<comment type="similarity">
    <text evidence="1">Belongs to the short-chain dehydrogenases/reductases (SDR) family.</text>
</comment>
<dbReference type="PRINTS" id="PR00081">
    <property type="entry name" value="GDHRDH"/>
</dbReference>
<evidence type="ECO:0000256" key="1">
    <source>
        <dbReference type="ARBA" id="ARBA00006484"/>
    </source>
</evidence>
<dbReference type="RefSeq" id="WP_378286661.1">
    <property type="nucleotide sequence ID" value="NZ_JBHSON010000059.1"/>
</dbReference>
<dbReference type="NCBIfam" id="NF009466">
    <property type="entry name" value="PRK12826.1-2"/>
    <property type="match status" value="1"/>
</dbReference>
<dbReference type="SUPFAM" id="SSF51735">
    <property type="entry name" value="NAD(P)-binding Rossmann-fold domains"/>
    <property type="match status" value="1"/>
</dbReference>
<dbReference type="GO" id="GO:0016491">
    <property type="term" value="F:oxidoreductase activity"/>
    <property type="evidence" value="ECO:0007669"/>
    <property type="project" value="UniProtKB-KW"/>
</dbReference>
<evidence type="ECO:0000259" key="2">
    <source>
        <dbReference type="SMART" id="SM00822"/>
    </source>
</evidence>
<dbReference type="PANTHER" id="PTHR42879:SF2">
    <property type="entry name" value="3-OXOACYL-[ACYL-CARRIER-PROTEIN] REDUCTASE FABG"/>
    <property type="match status" value="1"/>
</dbReference>
<evidence type="ECO:0000313" key="3">
    <source>
        <dbReference type="EMBL" id="MFC5750857.1"/>
    </source>
</evidence>
<dbReference type="PANTHER" id="PTHR42879">
    <property type="entry name" value="3-OXOACYL-(ACYL-CARRIER-PROTEIN) REDUCTASE"/>
    <property type="match status" value="1"/>
</dbReference>
<accession>A0ABW1A898</accession>
<protein>
    <submittedName>
        <fullName evidence="3">SDR family NAD(P)-dependent oxidoreductase</fullName>
        <ecNumber evidence="3">1.1.1.-</ecNumber>
    </submittedName>
</protein>
<keyword evidence="3" id="KW-0560">Oxidoreductase</keyword>
<dbReference type="InterPro" id="IPR020904">
    <property type="entry name" value="Sc_DH/Rdtase_CS"/>
</dbReference>
<gene>
    <name evidence="3" type="ORF">ACFPZN_35010</name>
</gene>
<organism evidence="3 4">
    <name type="scientific">Actinomadura rugatobispora</name>
    <dbReference type="NCBI Taxonomy" id="1994"/>
    <lineage>
        <taxon>Bacteria</taxon>
        <taxon>Bacillati</taxon>
        <taxon>Actinomycetota</taxon>
        <taxon>Actinomycetes</taxon>
        <taxon>Streptosporangiales</taxon>
        <taxon>Thermomonosporaceae</taxon>
        <taxon>Actinomadura</taxon>
    </lineage>
</organism>
<dbReference type="Pfam" id="PF13561">
    <property type="entry name" value="adh_short_C2"/>
    <property type="match status" value="1"/>
</dbReference>
<name>A0ABW1A898_9ACTN</name>
<dbReference type="Gene3D" id="3.40.50.720">
    <property type="entry name" value="NAD(P)-binding Rossmann-like Domain"/>
    <property type="match status" value="1"/>
</dbReference>
<dbReference type="InterPro" id="IPR036291">
    <property type="entry name" value="NAD(P)-bd_dom_sf"/>
</dbReference>
<dbReference type="EC" id="1.1.1.-" evidence="3"/>
<dbReference type="InterPro" id="IPR057326">
    <property type="entry name" value="KR_dom"/>
</dbReference>
<dbReference type="NCBIfam" id="NF005559">
    <property type="entry name" value="PRK07231.1"/>
    <property type="match status" value="1"/>
</dbReference>
<dbReference type="Proteomes" id="UP001596074">
    <property type="component" value="Unassembled WGS sequence"/>
</dbReference>
<dbReference type="SMART" id="SM00822">
    <property type="entry name" value="PKS_KR"/>
    <property type="match status" value="1"/>
</dbReference>
<dbReference type="PROSITE" id="PS00061">
    <property type="entry name" value="ADH_SHORT"/>
    <property type="match status" value="1"/>
</dbReference>
<keyword evidence="4" id="KW-1185">Reference proteome</keyword>
<dbReference type="InterPro" id="IPR050259">
    <property type="entry name" value="SDR"/>
</dbReference>
<feature type="domain" description="Ketoreductase" evidence="2">
    <location>
        <begin position="8"/>
        <end position="187"/>
    </location>
</feature>
<comment type="caution">
    <text evidence="3">The sequence shown here is derived from an EMBL/GenBank/DDBJ whole genome shotgun (WGS) entry which is preliminary data.</text>
</comment>
<sequence>MPQPPEEKVAIVTGAASGIGLAIAERLARDGARTALFDLDGDAAETAAAKIRGGGGRAVAVPADVADRDAVARGLEEVRDRFGPVTILVNNAGKEGFRRFLDISPEKWNEMLAINLTGTFHCCQLVLPDMIAAGWGRIVNISSSSTHGGQPYMAHYVASKTGMVGLTKSLALEFGPDGVTVNTIPPGFIDTPMTRRNDARGRFGPGGIEEAISRTPVGRAGRPEDIAAACAFLVSDEAGYITGQIIGVNGGRNTS</sequence>
<evidence type="ECO:0000313" key="4">
    <source>
        <dbReference type="Proteomes" id="UP001596074"/>
    </source>
</evidence>
<dbReference type="PRINTS" id="PR00080">
    <property type="entry name" value="SDRFAMILY"/>
</dbReference>
<dbReference type="EMBL" id="JBHSON010000059">
    <property type="protein sequence ID" value="MFC5750857.1"/>
    <property type="molecule type" value="Genomic_DNA"/>
</dbReference>
<reference evidence="4" key="1">
    <citation type="journal article" date="2019" name="Int. J. Syst. Evol. Microbiol.">
        <title>The Global Catalogue of Microorganisms (GCM) 10K type strain sequencing project: providing services to taxonomists for standard genome sequencing and annotation.</title>
        <authorList>
            <consortium name="The Broad Institute Genomics Platform"/>
            <consortium name="The Broad Institute Genome Sequencing Center for Infectious Disease"/>
            <person name="Wu L."/>
            <person name="Ma J."/>
        </authorList>
    </citation>
    <scope>NUCLEOTIDE SEQUENCE [LARGE SCALE GENOMIC DNA]</scope>
    <source>
        <strain evidence="4">KCTC 42087</strain>
    </source>
</reference>
<dbReference type="InterPro" id="IPR002347">
    <property type="entry name" value="SDR_fam"/>
</dbReference>
<proteinExistence type="inferred from homology"/>